<protein>
    <submittedName>
        <fullName evidence="1">Uncharacterized protein</fullName>
    </submittedName>
</protein>
<comment type="caution">
    <text evidence="1">The sequence shown here is derived from an EMBL/GenBank/DDBJ whole genome shotgun (WGS) entry which is preliminary data.</text>
</comment>
<dbReference type="Proteomes" id="UP000028582">
    <property type="component" value="Unassembled WGS sequence"/>
</dbReference>
<reference evidence="1 2" key="1">
    <citation type="submission" date="2013-11" db="EMBL/GenBank/DDBJ databases">
        <title>The Genome Sequence of Phytophthora parasitica P1976.</title>
        <authorList>
            <consortium name="The Broad Institute Genomics Platform"/>
            <person name="Russ C."/>
            <person name="Tyler B."/>
            <person name="Panabieres F."/>
            <person name="Shan W."/>
            <person name="Tripathy S."/>
            <person name="Grunwald N."/>
            <person name="Machado M."/>
            <person name="Johnson C.S."/>
            <person name="Walker B."/>
            <person name="Young S."/>
            <person name="Zeng Q."/>
            <person name="Gargeya S."/>
            <person name="Fitzgerald M."/>
            <person name="Haas B."/>
            <person name="Abouelleil A."/>
            <person name="Allen A.W."/>
            <person name="Alvarado L."/>
            <person name="Arachchi H.M."/>
            <person name="Berlin A.M."/>
            <person name="Chapman S.B."/>
            <person name="Gainer-Dewar J."/>
            <person name="Goldberg J."/>
            <person name="Griggs A."/>
            <person name="Gujja S."/>
            <person name="Hansen M."/>
            <person name="Howarth C."/>
            <person name="Imamovic A."/>
            <person name="Ireland A."/>
            <person name="Larimer J."/>
            <person name="McCowan C."/>
            <person name="Murphy C."/>
            <person name="Pearson M."/>
            <person name="Poon T.W."/>
            <person name="Priest M."/>
            <person name="Roberts A."/>
            <person name="Saif S."/>
            <person name="Shea T."/>
            <person name="Sisk P."/>
            <person name="Sykes S."/>
            <person name="Wortman J."/>
            <person name="Nusbaum C."/>
            <person name="Birren B."/>
        </authorList>
    </citation>
    <scope>NUCLEOTIDE SEQUENCE [LARGE SCALE GENOMIC DNA]</scope>
    <source>
        <strain evidence="1 2">P1976</strain>
    </source>
</reference>
<evidence type="ECO:0000313" key="2">
    <source>
        <dbReference type="Proteomes" id="UP000028582"/>
    </source>
</evidence>
<accession>A0A081A8S0</accession>
<dbReference type="EMBL" id="ANJA01001692">
    <property type="protein sequence ID" value="ETO75281.1"/>
    <property type="molecule type" value="Genomic_DNA"/>
</dbReference>
<organism evidence="1 2">
    <name type="scientific">Phytophthora nicotianae P1976</name>
    <dbReference type="NCBI Taxonomy" id="1317066"/>
    <lineage>
        <taxon>Eukaryota</taxon>
        <taxon>Sar</taxon>
        <taxon>Stramenopiles</taxon>
        <taxon>Oomycota</taxon>
        <taxon>Peronosporomycetes</taxon>
        <taxon>Peronosporales</taxon>
        <taxon>Peronosporaceae</taxon>
        <taxon>Phytophthora</taxon>
    </lineage>
</organism>
<name>A0A081A8S0_PHYNI</name>
<proteinExistence type="predicted"/>
<dbReference type="AlphaFoldDB" id="A0A081A8S0"/>
<sequence>DAASPLHHNSLQESYHDDPAVTVPFSSIVTLEK</sequence>
<gene>
    <name evidence="1" type="ORF">F444_09102</name>
</gene>
<evidence type="ECO:0000313" key="1">
    <source>
        <dbReference type="EMBL" id="ETO75281.1"/>
    </source>
</evidence>
<feature type="non-terminal residue" evidence="1">
    <location>
        <position position="1"/>
    </location>
</feature>